<dbReference type="Proteomes" id="UP001283361">
    <property type="component" value="Unassembled WGS sequence"/>
</dbReference>
<dbReference type="AlphaFoldDB" id="A0AAE1CX60"/>
<sequence length="157" mass="17321">MNSGLSESGSVPHTARSRWILSSDWQERHGISFIRPLGCLSGFSDVEGGKVHPTSAGVVLQVRYVRDLASIVRNLGALCLWGNISPGLYHHHLTDRHTFVYNHTHRPCRLVIILNHTLGSSVFVTALELKRRNWCAPKSSASDVSLEFSTPGAKLLP</sequence>
<gene>
    <name evidence="1" type="ORF">RRG08_005941</name>
</gene>
<reference evidence="1" key="1">
    <citation type="journal article" date="2023" name="G3 (Bethesda)">
        <title>A reference genome for the long-term kleptoplast-retaining sea slug Elysia crispata morphotype clarki.</title>
        <authorList>
            <person name="Eastman K.E."/>
            <person name="Pendleton A.L."/>
            <person name="Shaikh M.A."/>
            <person name="Suttiyut T."/>
            <person name="Ogas R."/>
            <person name="Tomko P."/>
            <person name="Gavelis G."/>
            <person name="Widhalm J.R."/>
            <person name="Wisecaver J.H."/>
        </authorList>
    </citation>
    <scope>NUCLEOTIDE SEQUENCE</scope>
    <source>
        <strain evidence="1">ECLA1</strain>
    </source>
</reference>
<comment type="caution">
    <text evidence="1">The sequence shown here is derived from an EMBL/GenBank/DDBJ whole genome shotgun (WGS) entry which is preliminary data.</text>
</comment>
<protein>
    <submittedName>
        <fullName evidence="1">Uncharacterized protein</fullName>
    </submittedName>
</protein>
<evidence type="ECO:0000313" key="1">
    <source>
        <dbReference type="EMBL" id="KAK3741084.1"/>
    </source>
</evidence>
<name>A0AAE1CX60_9GAST</name>
<accession>A0AAE1CX60</accession>
<proteinExistence type="predicted"/>
<dbReference type="EMBL" id="JAWDGP010006447">
    <property type="protein sequence ID" value="KAK3741084.1"/>
    <property type="molecule type" value="Genomic_DNA"/>
</dbReference>
<evidence type="ECO:0000313" key="2">
    <source>
        <dbReference type="Proteomes" id="UP001283361"/>
    </source>
</evidence>
<keyword evidence="2" id="KW-1185">Reference proteome</keyword>
<organism evidence="1 2">
    <name type="scientific">Elysia crispata</name>
    <name type="common">lettuce slug</name>
    <dbReference type="NCBI Taxonomy" id="231223"/>
    <lineage>
        <taxon>Eukaryota</taxon>
        <taxon>Metazoa</taxon>
        <taxon>Spiralia</taxon>
        <taxon>Lophotrochozoa</taxon>
        <taxon>Mollusca</taxon>
        <taxon>Gastropoda</taxon>
        <taxon>Heterobranchia</taxon>
        <taxon>Euthyneura</taxon>
        <taxon>Panpulmonata</taxon>
        <taxon>Sacoglossa</taxon>
        <taxon>Placobranchoidea</taxon>
        <taxon>Plakobranchidae</taxon>
        <taxon>Elysia</taxon>
    </lineage>
</organism>